<name>A0A3N4VMJ9_9PAST</name>
<evidence type="ECO:0000259" key="1">
    <source>
        <dbReference type="Pfam" id="PF04993"/>
    </source>
</evidence>
<evidence type="ECO:0000313" key="3">
    <source>
        <dbReference type="EMBL" id="RPE82615.1"/>
    </source>
</evidence>
<feature type="domain" description="TfoX C-terminal" evidence="2">
    <location>
        <begin position="117"/>
        <end position="195"/>
    </location>
</feature>
<accession>A0A3N4VMJ9</accession>
<dbReference type="InterPro" id="IPR007077">
    <property type="entry name" value="TfoX_C"/>
</dbReference>
<dbReference type="GO" id="GO:0030420">
    <property type="term" value="P:establishment of competence for transformation"/>
    <property type="evidence" value="ECO:0007669"/>
    <property type="project" value="InterPro"/>
</dbReference>
<dbReference type="PANTHER" id="PTHR36121">
    <property type="entry name" value="PROTEIN SXY"/>
    <property type="match status" value="1"/>
</dbReference>
<dbReference type="SUPFAM" id="SSF159894">
    <property type="entry name" value="YgaC/TfoX-N like"/>
    <property type="match status" value="1"/>
</dbReference>
<dbReference type="InterPro" id="IPR026256">
    <property type="entry name" value="TfoX-like_gammaprotbact"/>
</dbReference>
<gene>
    <name evidence="3" type="ORF">EDC46_1550</name>
</gene>
<keyword evidence="4" id="KW-1185">Reference proteome</keyword>
<dbReference type="InterPro" id="IPR007076">
    <property type="entry name" value="TfoX_N"/>
</dbReference>
<dbReference type="Pfam" id="PF04994">
    <property type="entry name" value="TfoX_C"/>
    <property type="match status" value="1"/>
</dbReference>
<sequence>MNHLEKETLQIRELLRPIIGETNVITYFSYYGIQKNELMFALYKNKKFYLKLSPHDIPYALMQQGVESLVDPNIAASHKYYLLPDSLLSHLTHYAFWFTNSLAYIQQNKHASYSYKKKQIRSLPNMNYQLERKLRKIHIYSIEELIAKGEIDTFVDLIRIGEEANHMTLFKLYGAIHHKFIYTLSPTIQQNLLNEVDDALYLAGFRRRFSVKT</sequence>
<comment type="caution">
    <text evidence="3">The sequence shown here is derived from an EMBL/GenBank/DDBJ whole genome shotgun (WGS) entry which is preliminary data.</text>
</comment>
<feature type="domain" description="TfoX N-terminal" evidence="1">
    <location>
        <begin position="14"/>
        <end position="103"/>
    </location>
</feature>
<dbReference type="Proteomes" id="UP000281691">
    <property type="component" value="Unassembled WGS sequence"/>
</dbReference>
<dbReference type="Gene3D" id="3.30.1460.30">
    <property type="entry name" value="YgaC/TfoX-N like chaperone"/>
    <property type="match status" value="1"/>
</dbReference>
<dbReference type="EMBL" id="RKQP01000005">
    <property type="protein sequence ID" value="RPE82615.1"/>
    <property type="molecule type" value="Genomic_DNA"/>
</dbReference>
<dbReference type="Pfam" id="PF04993">
    <property type="entry name" value="TfoX_N"/>
    <property type="match status" value="1"/>
</dbReference>
<evidence type="ECO:0000259" key="2">
    <source>
        <dbReference type="Pfam" id="PF04994"/>
    </source>
</evidence>
<dbReference type="PIRSF" id="PIRSF028788">
    <property type="entry name" value="TfoX_Sxy"/>
    <property type="match status" value="1"/>
</dbReference>
<dbReference type="OrthoDB" id="4225809at2"/>
<protein>
    <submittedName>
        <fullName evidence="3">Regulator of competence-specific genes</fullName>
    </submittedName>
</protein>
<evidence type="ECO:0000313" key="4">
    <source>
        <dbReference type="Proteomes" id="UP000281691"/>
    </source>
</evidence>
<dbReference type="RefSeq" id="WP_124211679.1">
    <property type="nucleotide sequence ID" value="NZ_CP016615.1"/>
</dbReference>
<dbReference type="Gene3D" id="1.10.150.20">
    <property type="entry name" value="5' to 3' exonuclease, C-terminal subdomain"/>
    <property type="match status" value="1"/>
</dbReference>
<dbReference type="PANTHER" id="PTHR36121:SF1">
    <property type="entry name" value="PROTEIN SXY"/>
    <property type="match status" value="1"/>
</dbReference>
<dbReference type="InterPro" id="IPR047525">
    <property type="entry name" value="TfoX-like"/>
</dbReference>
<reference evidence="3 4" key="1">
    <citation type="submission" date="2018-11" db="EMBL/GenBank/DDBJ databases">
        <title>Genomic Encyclopedia of Type Strains, Phase IV (KMG-IV): sequencing the most valuable type-strain genomes for metagenomic binning, comparative biology and taxonomic classification.</title>
        <authorList>
            <person name="Goeker M."/>
        </authorList>
    </citation>
    <scope>NUCLEOTIDE SEQUENCE [LARGE SCALE GENOMIC DNA]</scope>
    <source>
        <strain evidence="3 4">DSM 27238</strain>
    </source>
</reference>
<dbReference type="AlphaFoldDB" id="A0A3N4VMJ9"/>
<proteinExistence type="predicted"/>
<organism evidence="3 4">
    <name type="scientific">Vespertiliibacter pulmonis</name>
    <dbReference type="NCBI Taxonomy" id="1443036"/>
    <lineage>
        <taxon>Bacteria</taxon>
        <taxon>Pseudomonadati</taxon>
        <taxon>Pseudomonadota</taxon>
        <taxon>Gammaproteobacteria</taxon>
        <taxon>Pasteurellales</taxon>
        <taxon>Pasteurellaceae</taxon>
        <taxon>Vespertiliibacter</taxon>
    </lineage>
</organism>